<feature type="binding site" evidence="10">
    <location>
        <position position="222"/>
    </location>
    <ligand>
        <name>Zn(2+)</name>
        <dbReference type="ChEBI" id="CHEBI:29105"/>
    </ligand>
</feature>
<comment type="similarity">
    <text evidence="7 10">Belongs to the QueC family.</text>
</comment>
<evidence type="ECO:0000256" key="5">
    <source>
        <dbReference type="ARBA" id="ARBA00022833"/>
    </source>
</evidence>
<evidence type="ECO:0000313" key="12">
    <source>
        <dbReference type="Proteomes" id="UP000503297"/>
    </source>
</evidence>
<organism evidence="11 12">
    <name type="scientific">Berryella wangjianweii</name>
    <dbReference type="NCBI Taxonomy" id="2734634"/>
    <lineage>
        <taxon>Bacteria</taxon>
        <taxon>Bacillati</taxon>
        <taxon>Actinomycetota</taxon>
        <taxon>Coriobacteriia</taxon>
        <taxon>Eggerthellales</taxon>
        <taxon>Eggerthellaceae</taxon>
        <taxon>Berryella</taxon>
    </lineage>
</organism>
<dbReference type="PANTHER" id="PTHR42914">
    <property type="entry name" value="7-CYANO-7-DEAZAGUANINE SYNTHASE"/>
    <property type="match status" value="1"/>
</dbReference>
<evidence type="ECO:0000256" key="10">
    <source>
        <dbReference type="HAMAP-Rule" id="MF_01633"/>
    </source>
</evidence>
<gene>
    <name evidence="10 11" type="primary">queC</name>
    <name evidence="11" type="ORF">HLV38_04080</name>
</gene>
<dbReference type="Proteomes" id="UP000503297">
    <property type="component" value="Chromosome"/>
</dbReference>
<keyword evidence="4 10" id="KW-0547">Nucleotide-binding</keyword>
<dbReference type="NCBIfam" id="TIGR00364">
    <property type="entry name" value="7-cyano-7-deazaguanine synthase QueC"/>
    <property type="match status" value="1"/>
</dbReference>
<protein>
    <recommendedName>
        <fullName evidence="8 10">7-cyano-7-deazaguanine synthase</fullName>
        <ecNumber evidence="8 10">6.3.4.20</ecNumber>
    </recommendedName>
    <alternativeName>
        <fullName evidence="10">7-cyano-7-carbaguanine synthase</fullName>
    </alternativeName>
    <alternativeName>
        <fullName evidence="10">PreQ(0) synthase</fullName>
    </alternativeName>
    <alternativeName>
        <fullName evidence="10">Queuosine biosynthesis protein QueC</fullName>
    </alternativeName>
</protein>
<dbReference type="GO" id="GO:0016879">
    <property type="term" value="F:ligase activity, forming carbon-nitrogen bonds"/>
    <property type="evidence" value="ECO:0007669"/>
    <property type="project" value="UniProtKB-UniRule"/>
</dbReference>
<evidence type="ECO:0000256" key="7">
    <source>
        <dbReference type="ARBA" id="ARBA00037993"/>
    </source>
</evidence>
<dbReference type="InterPro" id="IPR014729">
    <property type="entry name" value="Rossmann-like_a/b/a_fold"/>
</dbReference>
<proteinExistence type="inferred from homology"/>
<keyword evidence="3 10" id="KW-0479">Metal-binding</keyword>
<evidence type="ECO:0000256" key="8">
    <source>
        <dbReference type="ARBA" id="ARBA00039149"/>
    </source>
</evidence>
<evidence type="ECO:0000256" key="3">
    <source>
        <dbReference type="ARBA" id="ARBA00022723"/>
    </source>
</evidence>
<dbReference type="EMBL" id="CP053716">
    <property type="protein sequence ID" value="QKF08019.1"/>
    <property type="molecule type" value="Genomic_DNA"/>
</dbReference>
<dbReference type="GO" id="GO:0008270">
    <property type="term" value="F:zinc ion binding"/>
    <property type="evidence" value="ECO:0007669"/>
    <property type="project" value="UniProtKB-UniRule"/>
</dbReference>
<dbReference type="AlphaFoldDB" id="A0A6M8J9M3"/>
<comment type="pathway">
    <text evidence="1 10">Purine metabolism; 7-cyano-7-deazaguanine biosynthesis.</text>
</comment>
<name>A0A6M8J9M3_9ACTN</name>
<dbReference type="Pfam" id="PF06508">
    <property type="entry name" value="QueC"/>
    <property type="match status" value="1"/>
</dbReference>
<evidence type="ECO:0000256" key="1">
    <source>
        <dbReference type="ARBA" id="ARBA00005061"/>
    </source>
</evidence>
<dbReference type="UniPathway" id="UPA00391"/>
<dbReference type="SUPFAM" id="SSF52402">
    <property type="entry name" value="Adenine nucleotide alpha hydrolases-like"/>
    <property type="match status" value="1"/>
</dbReference>
<feature type="binding site" evidence="10">
    <location>
        <begin position="19"/>
        <end position="29"/>
    </location>
    <ligand>
        <name>ATP</name>
        <dbReference type="ChEBI" id="CHEBI:30616"/>
    </ligand>
</feature>
<feature type="binding site" evidence="10">
    <location>
        <position position="225"/>
    </location>
    <ligand>
        <name>Zn(2+)</name>
        <dbReference type="ChEBI" id="CHEBI:29105"/>
    </ligand>
</feature>
<comment type="catalytic activity">
    <reaction evidence="9 10">
        <text>7-carboxy-7-carbaguanine + NH4(+) + 2 ATP = 7-cyano-7-carbaguanine + 2 AMP + 2 diphosphate + 2 H(+)</text>
        <dbReference type="Rhea" id="RHEA:27982"/>
        <dbReference type="ChEBI" id="CHEBI:15378"/>
        <dbReference type="ChEBI" id="CHEBI:28938"/>
        <dbReference type="ChEBI" id="CHEBI:30616"/>
        <dbReference type="ChEBI" id="CHEBI:33019"/>
        <dbReference type="ChEBI" id="CHEBI:45075"/>
        <dbReference type="ChEBI" id="CHEBI:61036"/>
        <dbReference type="ChEBI" id="CHEBI:456215"/>
        <dbReference type="EC" id="6.3.4.20"/>
    </reaction>
</comment>
<dbReference type="KEGG" id="bwa:HLV38_04080"/>
<sequence>MATSSAPTPRTATRAVVLSSGGVDSTTCLALAVRRFGAVNVCALSVAYGQRHSRELESAQAIARHYGVEHHTLDLSRVLERSQNALMAGSKAQVRHATYADQAAQAAAEGREAGPVSTYVPFRNGLMLSAAGAYALSLFPHEVTLLYLGAHADDAAGSAYPDCSPAFIQAMGSALSLGTYDQVRLEAPFAQGNKADIVRCGLGLGVPYHLTWSCYEGQEQPCGACGTCLDRIAAFDANGMTDPLMQAGDIEG</sequence>
<evidence type="ECO:0000256" key="2">
    <source>
        <dbReference type="ARBA" id="ARBA00022598"/>
    </source>
</evidence>
<keyword evidence="10" id="KW-0671">Queuosine biosynthesis</keyword>
<dbReference type="EC" id="6.3.4.20" evidence="8 10"/>
<dbReference type="CDD" id="cd01995">
    <property type="entry name" value="QueC-like"/>
    <property type="match status" value="1"/>
</dbReference>
<keyword evidence="2 10" id="KW-0436">Ligase</keyword>
<evidence type="ECO:0000313" key="11">
    <source>
        <dbReference type="EMBL" id="QKF08019.1"/>
    </source>
</evidence>
<keyword evidence="6 10" id="KW-0067">ATP-binding</keyword>
<keyword evidence="12" id="KW-1185">Reference proteome</keyword>
<dbReference type="Gene3D" id="3.40.50.620">
    <property type="entry name" value="HUPs"/>
    <property type="match status" value="1"/>
</dbReference>
<comment type="function">
    <text evidence="10">Catalyzes the ATP-dependent conversion of 7-carboxy-7-deazaguanine (CDG) to 7-cyano-7-deazaguanine (preQ(0)).</text>
</comment>
<evidence type="ECO:0000256" key="9">
    <source>
        <dbReference type="ARBA" id="ARBA00047890"/>
    </source>
</evidence>
<dbReference type="InterPro" id="IPR018317">
    <property type="entry name" value="QueC"/>
</dbReference>
<dbReference type="PANTHER" id="PTHR42914:SF1">
    <property type="entry name" value="7-CYANO-7-DEAZAGUANINE SYNTHASE"/>
    <property type="match status" value="1"/>
</dbReference>
<evidence type="ECO:0000256" key="6">
    <source>
        <dbReference type="ARBA" id="ARBA00022840"/>
    </source>
</evidence>
<feature type="binding site" evidence="10">
    <location>
        <position position="214"/>
    </location>
    <ligand>
        <name>Zn(2+)</name>
        <dbReference type="ChEBI" id="CHEBI:29105"/>
    </ligand>
</feature>
<dbReference type="GO" id="GO:0005524">
    <property type="term" value="F:ATP binding"/>
    <property type="evidence" value="ECO:0007669"/>
    <property type="project" value="UniProtKB-UniRule"/>
</dbReference>
<dbReference type="HAMAP" id="MF_01633">
    <property type="entry name" value="QueC"/>
    <property type="match status" value="1"/>
</dbReference>
<comment type="cofactor">
    <cofactor evidence="10">
        <name>Zn(2+)</name>
        <dbReference type="ChEBI" id="CHEBI:29105"/>
    </cofactor>
    <text evidence="10">Binds 1 zinc ion per subunit.</text>
</comment>
<reference evidence="12" key="1">
    <citation type="submission" date="2020-05" db="EMBL/GenBank/DDBJ databases">
        <title>Novel species in genus Nocardioides.</title>
        <authorList>
            <person name="Zhang G."/>
        </authorList>
    </citation>
    <scope>NUCLEOTIDE SEQUENCE [LARGE SCALE GENOMIC DNA]</scope>
    <source>
        <strain evidence="12">zg-1050</strain>
    </source>
</reference>
<accession>A0A6M8J9M3</accession>
<dbReference type="GO" id="GO:0008616">
    <property type="term" value="P:tRNA queuosine(34) biosynthetic process"/>
    <property type="evidence" value="ECO:0007669"/>
    <property type="project" value="UniProtKB-UniRule"/>
</dbReference>
<keyword evidence="5 10" id="KW-0862">Zinc</keyword>
<dbReference type="PIRSF" id="PIRSF006293">
    <property type="entry name" value="ExsB"/>
    <property type="match status" value="1"/>
</dbReference>
<evidence type="ECO:0000256" key="4">
    <source>
        <dbReference type="ARBA" id="ARBA00022741"/>
    </source>
</evidence>
<feature type="binding site" evidence="10">
    <location>
        <position position="228"/>
    </location>
    <ligand>
        <name>Zn(2+)</name>
        <dbReference type="ChEBI" id="CHEBI:29105"/>
    </ligand>
</feature>